<keyword evidence="3" id="KW-1185">Reference proteome</keyword>
<organism evidence="2 3">
    <name type="scientific">Catellatospora bangladeshensis</name>
    <dbReference type="NCBI Taxonomy" id="310355"/>
    <lineage>
        <taxon>Bacteria</taxon>
        <taxon>Bacillati</taxon>
        <taxon>Actinomycetota</taxon>
        <taxon>Actinomycetes</taxon>
        <taxon>Micromonosporales</taxon>
        <taxon>Micromonosporaceae</taxon>
        <taxon>Catellatospora</taxon>
    </lineage>
</organism>
<dbReference type="InterPro" id="IPR036390">
    <property type="entry name" value="WH_DNA-bd_sf"/>
</dbReference>
<dbReference type="InterPro" id="IPR011991">
    <property type="entry name" value="ArsR-like_HTH"/>
</dbReference>
<sequence>MWWAGRTRSLPTQAIPHPGTRGKTPAHRVVHGRSPAGHNSGVNDDLSAVAALHEPVRRALYEFVAARGHAVGRNEAAEGVGISRTLAAFHLDKLAEAGLLEIGFMRLTDARPGPGGGRPAKVYRRGRTPRQVSLPARDYGQLAALLAEAVQGADAGDHAAAAARVAGERAHRPGGWLDTLRARGYEPYEQDGRVRLRNCPFHQVAEDEPLLVCTMNLALCQGIAGADATAELDPRPGECCVSFSKNNNR</sequence>
<dbReference type="Proteomes" id="UP000601223">
    <property type="component" value="Unassembled WGS sequence"/>
</dbReference>
<feature type="region of interest" description="Disordered" evidence="1">
    <location>
        <begin position="1"/>
        <end position="28"/>
    </location>
</feature>
<dbReference type="CDD" id="cd00090">
    <property type="entry name" value="HTH_ARSR"/>
    <property type="match status" value="1"/>
</dbReference>
<reference evidence="2 3" key="1">
    <citation type="submission" date="2021-01" db="EMBL/GenBank/DDBJ databases">
        <title>Whole genome shotgun sequence of Catellatospora bangladeshensis NBRC 107357.</title>
        <authorList>
            <person name="Komaki H."/>
            <person name="Tamura T."/>
        </authorList>
    </citation>
    <scope>NUCLEOTIDE SEQUENCE [LARGE SCALE GENOMIC DNA]</scope>
    <source>
        <strain evidence="2 3">NBRC 107357</strain>
    </source>
</reference>
<comment type="caution">
    <text evidence="2">The sequence shown here is derived from an EMBL/GenBank/DDBJ whole genome shotgun (WGS) entry which is preliminary data.</text>
</comment>
<evidence type="ECO:0000256" key="1">
    <source>
        <dbReference type="SAM" id="MobiDB-lite"/>
    </source>
</evidence>
<dbReference type="InterPro" id="IPR036388">
    <property type="entry name" value="WH-like_DNA-bd_sf"/>
</dbReference>
<dbReference type="EMBL" id="BONF01000028">
    <property type="protein sequence ID" value="GIF83382.1"/>
    <property type="molecule type" value="Genomic_DNA"/>
</dbReference>
<gene>
    <name evidence="2" type="ORF">Cba03nite_47310</name>
</gene>
<dbReference type="Gene3D" id="1.10.10.10">
    <property type="entry name" value="Winged helix-like DNA-binding domain superfamily/Winged helix DNA-binding domain"/>
    <property type="match status" value="1"/>
</dbReference>
<name>A0A8J3NJT2_9ACTN</name>
<dbReference type="AlphaFoldDB" id="A0A8J3NJT2"/>
<evidence type="ECO:0000313" key="3">
    <source>
        <dbReference type="Proteomes" id="UP000601223"/>
    </source>
</evidence>
<dbReference type="SUPFAM" id="SSF46785">
    <property type="entry name" value="Winged helix' DNA-binding domain"/>
    <property type="match status" value="1"/>
</dbReference>
<proteinExistence type="predicted"/>
<evidence type="ECO:0000313" key="2">
    <source>
        <dbReference type="EMBL" id="GIF83382.1"/>
    </source>
</evidence>
<accession>A0A8J3NJT2</accession>
<protein>
    <submittedName>
        <fullName evidence="2">ArsR family transcriptional regulator</fullName>
    </submittedName>
</protein>